<dbReference type="EMBL" id="JFYZ01000011">
    <property type="protein sequence ID" value="EZP81717.1"/>
    <property type="molecule type" value="Genomic_DNA"/>
</dbReference>
<reference evidence="3 4" key="1">
    <citation type="submission" date="2014-03" db="EMBL/GenBank/DDBJ databases">
        <title>Whole genome sequence of Novosphingobium resinovorum KF1.</title>
        <authorList>
            <person name="Gan H.M."/>
            <person name="Gan H.Y."/>
            <person name="Chew T.H."/>
            <person name="Savka M.A."/>
        </authorList>
    </citation>
    <scope>NUCLEOTIDE SEQUENCE [LARGE SCALE GENOMIC DNA]</scope>
    <source>
        <strain evidence="3 4">KF1</strain>
    </source>
</reference>
<dbReference type="AlphaFoldDB" id="A0A031JZC9"/>
<dbReference type="InterPro" id="IPR050879">
    <property type="entry name" value="Acyltransferase_3"/>
</dbReference>
<feature type="transmembrane region" description="Helical" evidence="1">
    <location>
        <begin position="173"/>
        <end position="191"/>
    </location>
</feature>
<dbReference type="GO" id="GO:0016020">
    <property type="term" value="C:membrane"/>
    <property type="evidence" value="ECO:0007669"/>
    <property type="project" value="TreeGrafter"/>
</dbReference>
<comment type="caution">
    <text evidence="3">The sequence shown here is derived from an EMBL/GenBank/DDBJ whole genome shotgun (WGS) entry which is preliminary data.</text>
</comment>
<accession>A0A031JZC9</accession>
<proteinExistence type="predicted"/>
<dbReference type="PATRIC" id="fig|158500.4.peg.2420"/>
<feature type="transmembrane region" description="Helical" evidence="1">
    <location>
        <begin position="300"/>
        <end position="325"/>
    </location>
</feature>
<organism evidence="3 4">
    <name type="scientific">Novosphingobium resinovorum</name>
    <dbReference type="NCBI Taxonomy" id="158500"/>
    <lineage>
        <taxon>Bacteria</taxon>
        <taxon>Pseudomonadati</taxon>
        <taxon>Pseudomonadota</taxon>
        <taxon>Alphaproteobacteria</taxon>
        <taxon>Sphingomonadales</taxon>
        <taxon>Sphingomonadaceae</taxon>
        <taxon>Novosphingobium</taxon>
    </lineage>
</organism>
<feature type="transmembrane region" description="Helical" evidence="1">
    <location>
        <begin position="140"/>
        <end position="161"/>
    </location>
</feature>
<dbReference type="InterPro" id="IPR002656">
    <property type="entry name" value="Acyl_transf_3_dom"/>
</dbReference>
<keyword evidence="1" id="KW-1133">Transmembrane helix</keyword>
<feature type="transmembrane region" description="Helical" evidence="1">
    <location>
        <begin position="268"/>
        <end position="288"/>
    </location>
</feature>
<dbReference type="GO" id="GO:0000271">
    <property type="term" value="P:polysaccharide biosynthetic process"/>
    <property type="evidence" value="ECO:0007669"/>
    <property type="project" value="TreeGrafter"/>
</dbReference>
<evidence type="ECO:0000313" key="4">
    <source>
        <dbReference type="Proteomes" id="UP000024329"/>
    </source>
</evidence>
<dbReference type="Pfam" id="PF01757">
    <property type="entry name" value="Acyl_transf_3"/>
    <property type="match status" value="1"/>
</dbReference>
<dbReference type="Proteomes" id="UP000024329">
    <property type="component" value="Unassembled WGS sequence"/>
</dbReference>
<evidence type="ECO:0000313" key="3">
    <source>
        <dbReference type="EMBL" id="EZP81717.1"/>
    </source>
</evidence>
<keyword evidence="3" id="KW-0808">Transferase</keyword>
<keyword evidence="1" id="KW-0472">Membrane</keyword>
<feature type="transmembrane region" description="Helical" evidence="1">
    <location>
        <begin position="61"/>
        <end position="83"/>
    </location>
</feature>
<protein>
    <submittedName>
        <fullName evidence="3">Acyltransferase 3</fullName>
    </submittedName>
</protein>
<feature type="transmembrane region" description="Helical" evidence="1">
    <location>
        <begin position="20"/>
        <end position="41"/>
    </location>
</feature>
<dbReference type="STRING" id="158500.BES08_16190"/>
<name>A0A031JZC9_9SPHN</name>
<dbReference type="RefSeq" id="WP_008830010.1">
    <property type="nucleotide sequence ID" value="NZ_JFYZ01000011.1"/>
</dbReference>
<dbReference type="eggNOG" id="COG1835">
    <property type="taxonomic scope" value="Bacteria"/>
</dbReference>
<keyword evidence="1" id="KW-0812">Transmembrane</keyword>
<evidence type="ECO:0000256" key="1">
    <source>
        <dbReference type="SAM" id="Phobius"/>
    </source>
</evidence>
<dbReference type="PANTHER" id="PTHR23028">
    <property type="entry name" value="ACETYLTRANSFERASE"/>
    <property type="match status" value="1"/>
</dbReference>
<gene>
    <name evidence="3" type="ORF">BV97_02375</name>
</gene>
<feature type="domain" description="Acyltransferase 3" evidence="2">
    <location>
        <begin position="16"/>
        <end position="350"/>
    </location>
</feature>
<evidence type="ECO:0000259" key="2">
    <source>
        <dbReference type="Pfam" id="PF01757"/>
    </source>
</evidence>
<dbReference type="GO" id="GO:0016747">
    <property type="term" value="F:acyltransferase activity, transferring groups other than amino-acyl groups"/>
    <property type="evidence" value="ECO:0007669"/>
    <property type="project" value="InterPro"/>
</dbReference>
<dbReference type="PANTHER" id="PTHR23028:SF131">
    <property type="entry name" value="BLR2367 PROTEIN"/>
    <property type="match status" value="1"/>
</dbReference>
<feature type="transmembrane region" description="Helical" evidence="1">
    <location>
        <begin position="104"/>
        <end position="128"/>
    </location>
</feature>
<feature type="transmembrane region" description="Helical" evidence="1">
    <location>
        <begin position="331"/>
        <end position="353"/>
    </location>
</feature>
<sequence length="379" mass="40224">MSAVRAQNAGRRQPVYGLDLVRFAAASLVVLYHLGFKAWALDGSSLHGALGRSDAFPAGYALTWCGWVGVQVFFVVSGSVIAYSARGVSARRFARRRAARLLPAVLIAVAIALPTAVFVFGTATAQAVVLSLKTIAFVPWGPWIVGQFWTIPIELAFYAIVGVVLSSGAPERAMHALVWVLGIASAAYWLVAASDAIEPGGRLAELLLLQHGVYFALGMLCARMGEGDLGRRHLGLAATCIVAASVQVRTAAEWEMGARTDLSAQWPWAYALWLCLAALIAASFLWRAQVAARIGRFGGVLRLAGLATYPLYLIHIHVGGTILLAAARLGVVPAVILAFAGTAAVAVAIALWFEPPLHAAIDAALRRIGQRVPRYRPAG</sequence>
<keyword evidence="3" id="KW-0012">Acyltransferase</keyword>